<accession>A0A1B7KZB9</accession>
<sequence>MLPDNLVPGRYHYIVPESPQESSDTPSDFTLVTEKLQELEVEILSSVSQPGRIGLPKNALLEEHDRYFKERLFRVAKIETFARVLKELVAENEITQEALSELITQKTVETNEQGEKIWLNLITSEVKSPLFYRFED</sequence>
<comment type="caution">
    <text evidence="1">The sequence shown here is derived from an EMBL/GenBank/DDBJ whole genome shotgun (WGS) entry which is preliminary data.</text>
</comment>
<reference evidence="2" key="1">
    <citation type="submission" date="2016-05" db="EMBL/GenBank/DDBJ databases">
        <authorList>
            <person name="Behera P."/>
            <person name="Vaishampayan P."/>
            <person name="Singh N."/>
            <person name="Raina V."/>
            <person name="Suar M."/>
            <person name="Pattnaik A."/>
            <person name="Rastogi G."/>
        </authorList>
    </citation>
    <scope>NUCLEOTIDE SEQUENCE [LARGE SCALE GENOMIC DNA]</scope>
    <source>
        <strain evidence="2">MP23</strain>
    </source>
</reference>
<dbReference type="EMBL" id="LYRP01000047">
    <property type="protein sequence ID" value="OAT75440.1"/>
    <property type="molecule type" value="Genomic_DNA"/>
</dbReference>
<proteinExistence type="predicted"/>
<name>A0A1B7KZB9_9ENTR</name>
<protein>
    <submittedName>
        <fullName evidence="1">Uncharacterized protein</fullName>
    </submittedName>
</protein>
<evidence type="ECO:0000313" key="2">
    <source>
        <dbReference type="Proteomes" id="UP000078225"/>
    </source>
</evidence>
<dbReference type="Proteomes" id="UP000078225">
    <property type="component" value="Unassembled WGS sequence"/>
</dbReference>
<keyword evidence="2" id="KW-1185">Reference proteome</keyword>
<dbReference type="RefSeq" id="WP_064600373.1">
    <property type="nucleotide sequence ID" value="NZ_CP134782.1"/>
</dbReference>
<dbReference type="OrthoDB" id="6565661at2"/>
<organism evidence="1 2">
    <name type="scientific">Mangrovibacter phragmitis</name>
    <dbReference type="NCBI Taxonomy" id="1691903"/>
    <lineage>
        <taxon>Bacteria</taxon>
        <taxon>Pseudomonadati</taxon>
        <taxon>Pseudomonadota</taxon>
        <taxon>Gammaproteobacteria</taxon>
        <taxon>Enterobacterales</taxon>
        <taxon>Enterobacteriaceae</taxon>
        <taxon>Mangrovibacter</taxon>
    </lineage>
</organism>
<dbReference type="STRING" id="1691903.A9B99_14055"/>
<gene>
    <name evidence="1" type="ORF">A9B99_14055</name>
</gene>
<dbReference type="AlphaFoldDB" id="A0A1B7KZB9"/>
<evidence type="ECO:0000313" key="1">
    <source>
        <dbReference type="EMBL" id="OAT75440.1"/>
    </source>
</evidence>